<dbReference type="Pfam" id="PF00581">
    <property type="entry name" value="Rhodanese"/>
    <property type="match status" value="2"/>
</dbReference>
<dbReference type="SUPFAM" id="SSF52821">
    <property type="entry name" value="Rhodanese/Cell cycle control phosphatase"/>
    <property type="match status" value="2"/>
</dbReference>
<proteinExistence type="predicted"/>
<dbReference type="CDD" id="cd01449">
    <property type="entry name" value="TST_Repeat_2"/>
    <property type="match status" value="1"/>
</dbReference>
<comment type="caution">
    <text evidence="4">The sequence shown here is derived from an EMBL/GenBank/DDBJ whole genome shotgun (WGS) entry which is preliminary data.</text>
</comment>
<feature type="domain" description="Rhodanese" evidence="3">
    <location>
        <begin position="173"/>
        <end position="285"/>
    </location>
</feature>
<evidence type="ECO:0000259" key="3">
    <source>
        <dbReference type="PROSITE" id="PS50206"/>
    </source>
</evidence>
<dbReference type="GO" id="GO:0004792">
    <property type="term" value="F:thiosulfate-cyanide sulfurtransferase activity"/>
    <property type="evidence" value="ECO:0007669"/>
    <property type="project" value="UniProtKB-EC"/>
</dbReference>
<accession>A0ABU1Y060</accession>
<organism evidence="4 5">
    <name type="scientific">Luteimonas terrae</name>
    <dbReference type="NCBI Taxonomy" id="1530191"/>
    <lineage>
        <taxon>Bacteria</taxon>
        <taxon>Pseudomonadati</taxon>
        <taxon>Pseudomonadota</taxon>
        <taxon>Gammaproteobacteria</taxon>
        <taxon>Lysobacterales</taxon>
        <taxon>Lysobacteraceae</taxon>
        <taxon>Luteimonas</taxon>
    </lineage>
</organism>
<keyword evidence="5" id="KW-1185">Reference proteome</keyword>
<protein>
    <submittedName>
        <fullName evidence="4">Thiosulfate/3-mercaptopyruvate sulfurtransferase</fullName>
        <ecNumber evidence="4">2.8.1.1</ecNumber>
        <ecNumber evidence="4">2.8.1.2</ecNumber>
    </submittedName>
</protein>
<evidence type="ECO:0000313" key="5">
    <source>
        <dbReference type="Proteomes" id="UP001256588"/>
    </source>
</evidence>
<name>A0ABU1Y060_9GAMM</name>
<dbReference type="InterPro" id="IPR045078">
    <property type="entry name" value="TST/MPST-like"/>
</dbReference>
<reference evidence="4 5" key="1">
    <citation type="submission" date="2023-07" db="EMBL/GenBank/DDBJ databases">
        <title>Sorghum-associated microbial communities from plants grown in Nebraska, USA.</title>
        <authorList>
            <person name="Schachtman D."/>
        </authorList>
    </citation>
    <scope>NUCLEOTIDE SEQUENCE [LARGE SCALE GENOMIC DNA]</scope>
    <source>
        <strain evidence="4 5">4099</strain>
    </source>
</reference>
<dbReference type="PANTHER" id="PTHR11364">
    <property type="entry name" value="THIOSULFATE SULFERTANSFERASE"/>
    <property type="match status" value="1"/>
</dbReference>
<evidence type="ECO:0000256" key="2">
    <source>
        <dbReference type="ARBA" id="ARBA00022737"/>
    </source>
</evidence>
<keyword evidence="1 4" id="KW-0808">Transferase</keyword>
<dbReference type="GO" id="GO:0016784">
    <property type="term" value="F:3-mercaptopyruvate sulfurtransferase activity"/>
    <property type="evidence" value="ECO:0007669"/>
    <property type="project" value="UniProtKB-EC"/>
</dbReference>
<keyword evidence="2" id="KW-0677">Repeat</keyword>
<dbReference type="EMBL" id="JAVDWO010000015">
    <property type="protein sequence ID" value="MDR7194410.1"/>
    <property type="molecule type" value="Genomic_DNA"/>
</dbReference>
<sequence>MSSHWTTLVDASTLAASLGAPHLRIVDCRFRLAVAGASDGDGESAWRERHIPGAVYAHLERDLSGPRAPGLGRHPWPAANAFAATLSRLGIEPDMQVVAYDDSDGAFAARLWWLLRSFGHQNVAVLDGGWTAWRALELPVETTVSQVAAAPLIAGDFDATRLLRDAEAVQRHLDAGGLLIDARAGARFRGEVEPLDPRAGHVPGARNRPYADNLDGGHFKSADRLASEFDALLGAHAPTDVAVMCGSGVTACHHLLAMAHARRDGAKLYAPSWSGWVDDLGREVAVGEA</sequence>
<dbReference type="CDD" id="cd01448">
    <property type="entry name" value="TST_Repeat_1"/>
    <property type="match status" value="1"/>
</dbReference>
<dbReference type="EC" id="2.8.1.2" evidence="4"/>
<dbReference type="InterPro" id="IPR001763">
    <property type="entry name" value="Rhodanese-like_dom"/>
</dbReference>
<dbReference type="PANTHER" id="PTHR11364:SF27">
    <property type="entry name" value="SULFURTRANSFERASE"/>
    <property type="match status" value="1"/>
</dbReference>
<dbReference type="SMART" id="SM00450">
    <property type="entry name" value="RHOD"/>
    <property type="match status" value="2"/>
</dbReference>
<dbReference type="EC" id="2.8.1.1" evidence="4"/>
<gene>
    <name evidence="4" type="ORF">J2W68_003155</name>
</gene>
<feature type="domain" description="Rhodanese" evidence="3">
    <location>
        <begin position="19"/>
        <end position="142"/>
    </location>
</feature>
<evidence type="ECO:0000313" key="4">
    <source>
        <dbReference type="EMBL" id="MDR7194410.1"/>
    </source>
</evidence>
<dbReference type="Proteomes" id="UP001256588">
    <property type="component" value="Unassembled WGS sequence"/>
</dbReference>
<dbReference type="PROSITE" id="PS50206">
    <property type="entry name" value="RHODANESE_3"/>
    <property type="match status" value="2"/>
</dbReference>
<dbReference type="Gene3D" id="3.40.250.10">
    <property type="entry name" value="Rhodanese-like domain"/>
    <property type="match status" value="2"/>
</dbReference>
<dbReference type="InterPro" id="IPR036873">
    <property type="entry name" value="Rhodanese-like_dom_sf"/>
</dbReference>
<dbReference type="RefSeq" id="WP_310237658.1">
    <property type="nucleotide sequence ID" value="NZ_JAVDWO010000015.1"/>
</dbReference>
<evidence type="ECO:0000256" key="1">
    <source>
        <dbReference type="ARBA" id="ARBA00022679"/>
    </source>
</evidence>